<dbReference type="AlphaFoldDB" id="A0A8T2KRC7"/>
<gene>
    <name evidence="3" type="ORF">AMEX_G27907</name>
</gene>
<organism evidence="3 4">
    <name type="scientific">Astyanax mexicanus</name>
    <name type="common">Blind cave fish</name>
    <name type="synonym">Astyanax fasciatus mexicanus</name>
    <dbReference type="NCBI Taxonomy" id="7994"/>
    <lineage>
        <taxon>Eukaryota</taxon>
        <taxon>Metazoa</taxon>
        <taxon>Chordata</taxon>
        <taxon>Craniata</taxon>
        <taxon>Vertebrata</taxon>
        <taxon>Euteleostomi</taxon>
        <taxon>Actinopterygii</taxon>
        <taxon>Neopterygii</taxon>
        <taxon>Teleostei</taxon>
        <taxon>Ostariophysi</taxon>
        <taxon>Characiformes</taxon>
        <taxon>Characoidei</taxon>
        <taxon>Acestrorhamphidae</taxon>
        <taxon>Acestrorhamphinae</taxon>
        <taxon>Astyanax</taxon>
    </lineage>
</organism>
<proteinExistence type="predicted"/>
<feature type="compositionally biased region" description="Low complexity" evidence="1">
    <location>
        <begin position="45"/>
        <end position="63"/>
    </location>
</feature>
<evidence type="ECO:0000313" key="3">
    <source>
        <dbReference type="EMBL" id="KAG9259586.1"/>
    </source>
</evidence>
<evidence type="ECO:0000256" key="2">
    <source>
        <dbReference type="SAM" id="SignalP"/>
    </source>
</evidence>
<dbReference type="Proteomes" id="UP000752171">
    <property type="component" value="Unassembled WGS sequence"/>
</dbReference>
<feature type="chain" id="PRO_5035769507" evidence="2">
    <location>
        <begin position="17"/>
        <end position="276"/>
    </location>
</feature>
<reference evidence="3 4" key="1">
    <citation type="submission" date="2021-07" db="EMBL/GenBank/DDBJ databases">
        <authorList>
            <person name="Imarazene B."/>
            <person name="Zahm M."/>
            <person name="Klopp C."/>
            <person name="Cabau C."/>
            <person name="Beille S."/>
            <person name="Jouanno E."/>
            <person name="Castinel A."/>
            <person name="Lluch J."/>
            <person name="Gil L."/>
            <person name="Kuchtly C."/>
            <person name="Lopez Roques C."/>
            <person name="Donnadieu C."/>
            <person name="Parrinello H."/>
            <person name="Journot L."/>
            <person name="Du K."/>
            <person name="Schartl M."/>
            <person name="Retaux S."/>
            <person name="Guiguen Y."/>
        </authorList>
    </citation>
    <scope>NUCLEOTIDE SEQUENCE [LARGE SCALE GENOMIC DNA]</scope>
    <source>
        <strain evidence="3">Pach_M1</strain>
        <tissue evidence="3">Testis</tissue>
    </source>
</reference>
<accession>A0A8T2KRC7</accession>
<keyword evidence="2" id="KW-0732">Signal</keyword>
<comment type="caution">
    <text evidence="3">The sequence shown here is derived from an EMBL/GenBank/DDBJ whole genome shotgun (WGS) entry which is preliminary data.</text>
</comment>
<feature type="region of interest" description="Disordered" evidence="1">
    <location>
        <begin position="42"/>
        <end position="63"/>
    </location>
</feature>
<feature type="signal peptide" evidence="2">
    <location>
        <begin position="1"/>
        <end position="16"/>
    </location>
</feature>
<feature type="non-terminal residue" evidence="3">
    <location>
        <position position="276"/>
    </location>
</feature>
<evidence type="ECO:0000256" key="1">
    <source>
        <dbReference type="SAM" id="MobiDB-lite"/>
    </source>
</evidence>
<name>A0A8T2KRC7_ASTMX</name>
<protein>
    <submittedName>
        <fullName evidence="3">Uncharacterized protein</fullName>
    </submittedName>
</protein>
<evidence type="ECO:0000313" key="4">
    <source>
        <dbReference type="Proteomes" id="UP000752171"/>
    </source>
</evidence>
<sequence length="276" mass="28179">IWLFCLHLNLPMLSSARVRSSGGPSNIWCPCSFPISSLQNSLVGPPSSTAPSPRPSSSMKTMSSFDSGSKVGLCLCSSTYSSISSWSGLDGLNEGLWDGEGAGENMGAGMGEEGAGEQVVIVVGGEGAGENMGAGMGEEGAGEQVVIVVGGEGAGENMGAGMGEEGAGEQVVIVVDGGGAGENMGAGMGEEGAGEQVVIVVGGEGAGEKVVDALDWPVYNPDLSPSDNVAHIRRCLQKEWDSTTHETISLLLSSGTKTSFKLVNKVKQKRSFILYV</sequence>
<dbReference type="EMBL" id="JAICCE010000026">
    <property type="protein sequence ID" value="KAG9259586.1"/>
    <property type="molecule type" value="Genomic_DNA"/>
</dbReference>